<evidence type="ECO:0000313" key="8">
    <source>
        <dbReference type="EMBL" id="MBM7635379.1"/>
    </source>
</evidence>
<evidence type="ECO:0000256" key="6">
    <source>
        <dbReference type="SAM" id="Phobius"/>
    </source>
</evidence>
<dbReference type="EMBL" id="JAFBEI010000002">
    <property type="protein sequence ID" value="MBM7635379.1"/>
    <property type="molecule type" value="Genomic_DNA"/>
</dbReference>
<keyword evidence="9" id="KW-1185">Reference proteome</keyword>
<feature type="transmembrane region" description="Helical" evidence="6">
    <location>
        <begin position="102"/>
        <end position="119"/>
    </location>
</feature>
<evidence type="ECO:0000256" key="4">
    <source>
        <dbReference type="ARBA" id="ARBA00022989"/>
    </source>
</evidence>
<dbReference type="Proteomes" id="UP000809081">
    <property type="component" value="Unassembled WGS sequence"/>
</dbReference>
<sequence length="300" mass="32484">MSKESKGTIMVLTAGIAWGISGVSGQYLMGHGINVNLLTTLRLLVSGLVLTALAYMNQKEILIALIRQKKALLGVLLFSLTGLLMNQYAYLNAIKETNAGTATVLQYLTPVLILAFICLKNRTKPTMLEVIAILLAIFGTYVMATHGRWDSLAITPNGLFWGLLSAVTYALYILIPARLIREWGSLPVIGLGMLMGGVIFPVLTQSWQYQVVMSTGNILAFFGIIGIGTLFAYTFFLKGTTLVGPVKGSLLASVEPVASVFFSVLIMRESFYPIDFLGMICIFLAVLLISVKDLVASKSA</sequence>
<keyword evidence="4 6" id="KW-1133">Transmembrane helix</keyword>
<evidence type="ECO:0000313" key="9">
    <source>
        <dbReference type="Proteomes" id="UP000809081"/>
    </source>
</evidence>
<dbReference type="Pfam" id="PF00892">
    <property type="entry name" value="EamA"/>
    <property type="match status" value="2"/>
</dbReference>
<feature type="transmembrane region" description="Helical" evidence="6">
    <location>
        <begin position="248"/>
        <end position="266"/>
    </location>
</feature>
<feature type="transmembrane region" description="Helical" evidence="6">
    <location>
        <begin position="272"/>
        <end position="291"/>
    </location>
</feature>
<evidence type="ECO:0000256" key="5">
    <source>
        <dbReference type="ARBA" id="ARBA00023136"/>
    </source>
</evidence>
<name>A0ABS2PIX4_9STRE</name>
<keyword evidence="3 6" id="KW-0812">Transmembrane</keyword>
<feature type="domain" description="EamA" evidence="7">
    <location>
        <begin position="6"/>
        <end position="144"/>
    </location>
</feature>
<feature type="transmembrane region" description="Helical" evidence="6">
    <location>
        <begin position="184"/>
        <end position="203"/>
    </location>
</feature>
<feature type="transmembrane region" description="Helical" evidence="6">
    <location>
        <begin position="71"/>
        <end position="90"/>
    </location>
</feature>
<dbReference type="PANTHER" id="PTHR32322:SF2">
    <property type="entry name" value="EAMA DOMAIN-CONTAINING PROTEIN"/>
    <property type="match status" value="1"/>
</dbReference>
<organism evidence="8 9">
    <name type="scientific">Streptococcus saliviloxodontae</name>
    <dbReference type="NCBI Taxonomy" id="1349416"/>
    <lineage>
        <taxon>Bacteria</taxon>
        <taxon>Bacillati</taxon>
        <taxon>Bacillota</taxon>
        <taxon>Bacilli</taxon>
        <taxon>Lactobacillales</taxon>
        <taxon>Streptococcaceae</taxon>
        <taxon>Streptococcus</taxon>
    </lineage>
</organism>
<dbReference type="PANTHER" id="PTHR32322">
    <property type="entry name" value="INNER MEMBRANE TRANSPORTER"/>
    <property type="match status" value="1"/>
</dbReference>
<gene>
    <name evidence="8" type="ORF">JOC31_000170</name>
</gene>
<accession>A0ABS2PIX4</accession>
<dbReference type="InterPro" id="IPR037185">
    <property type="entry name" value="EmrE-like"/>
</dbReference>
<keyword evidence="5 6" id="KW-0472">Membrane</keyword>
<proteinExistence type="inferred from homology"/>
<evidence type="ECO:0000259" key="7">
    <source>
        <dbReference type="Pfam" id="PF00892"/>
    </source>
</evidence>
<dbReference type="RefSeq" id="WP_205016328.1">
    <property type="nucleotide sequence ID" value="NZ_JAFBEI010000002.1"/>
</dbReference>
<evidence type="ECO:0000256" key="3">
    <source>
        <dbReference type="ARBA" id="ARBA00022692"/>
    </source>
</evidence>
<feature type="domain" description="EamA" evidence="7">
    <location>
        <begin position="158"/>
        <end position="290"/>
    </location>
</feature>
<evidence type="ECO:0000256" key="1">
    <source>
        <dbReference type="ARBA" id="ARBA00004127"/>
    </source>
</evidence>
<evidence type="ECO:0000256" key="2">
    <source>
        <dbReference type="ARBA" id="ARBA00007362"/>
    </source>
</evidence>
<dbReference type="SUPFAM" id="SSF103481">
    <property type="entry name" value="Multidrug resistance efflux transporter EmrE"/>
    <property type="match status" value="2"/>
</dbReference>
<comment type="subcellular location">
    <subcellularLocation>
        <location evidence="1">Endomembrane system</location>
        <topology evidence="1">Multi-pass membrane protein</topology>
    </subcellularLocation>
</comment>
<feature type="transmembrane region" description="Helical" evidence="6">
    <location>
        <begin position="7"/>
        <end position="29"/>
    </location>
</feature>
<feature type="transmembrane region" description="Helical" evidence="6">
    <location>
        <begin position="126"/>
        <end position="146"/>
    </location>
</feature>
<comment type="caution">
    <text evidence="8">The sequence shown here is derived from an EMBL/GenBank/DDBJ whole genome shotgun (WGS) entry which is preliminary data.</text>
</comment>
<dbReference type="InterPro" id="IPR050638">
    <property type="entry name" value="AA-Vitamin_Transporters"/>
</dbReference>
<feature type="transmembrane region" description="Helical" evidence="6">
    <location>
        <begin position="215"/>
        <end position="236"/>
    </location>
</feature>
<reference evidence="8 9" key="1">
    <citation type="submission" date="2021-01" db="EMBL/GenBank/DDBJ databases">
        <title>Genomic Encyclopedia of Type Strains, Phase IV (KMG-IV): sequencing the most valuable type-strain genomes for metagenomic binning, comparative biology and taxonomic classification.</title>
        <authorList>
            <person name="Goeker M."/>
        </authorList>
    </citation>
    <scope>NUCLEOTIDE SEQUENCE [LARGE SCALE GENOMIC DNA]</scope>
    <source>
        <strain evidence="8 9">DSM 27513</strain>
    </source>
</reference>
<feature type="transmembrane region" description="Helical" evidence="6">
    <location>
        <begin position="158"/>
        <end position="177"/>
    </location>
</feature>
<protein>
    <submittedName>
        <fullName evidence="8">Drug/metabolite transporter (DMT)-like permease</fullName>
    </submittedName>
</protein>
<feature type="transmembrane region" description="Helical" evidence="6">
    <location>
        <begin position="35"/>
        <end position="55"/>
    </location>
</feature>
<comment type="similarity">
    <text evidence="2">Belongs to the EamA transporter family.</text>
</comment>
<dbReference type="InterPro" id="IPR000620">
    <property type="entry name" value="EamA_dom"/>
</dbReference>